<sequence length="453" mass="51948">MNKWAESLYYRSPVWLQNILVSLYGLKLVRERYAPGSDHVLQSLCDKEFAPADTVRAEVDAAFRTLAREAIRDVPYYRKWAKREGVREQDIQGLDDLKRFPVLDKKTVKANPLDFVSERFPLRSLFRLNTSGTTGTPLDIYTNAEYRTLHYAFFSRLRRHYGLTKHSRRATFFGRIIMPAAASKPPFWRYDRPQRNLLCSSYHLSEAHLPHYARKLEQFWPDEIIGYPSSLYVLARFLVNHPEYSVNPKVVFTTSETLFDHQRETIARAFRAPVVNQYGCTEMAFFASEYECGKLHVHPEHGWLECTDVGELLATGFVNRVMPLIRYKVGDSGEVVTTFEKCSCGHAWPVIEHLIGRTDDILYKADGTPVGRLDPVFKGGQGILEAQVIQTGQGRFTVNVVPDGEFSEAERNHLLNELQKRLGDDAVISIELLESIPRGNNGKFRAVINDNRE</sequence>
<protein>
    <recommendedName>
        <fullName evidence="2">Phenylacetate--CoA ligase family protein</fullName>
    </recommendedName>
</protein>
<evidence type="ECO:0000313" key="1">
    <source>
        <dbReference type="EMBL" id="XDT72984.1"/>
    </source>
</evidence>
<dbReference type="KEGG" id="tcd:AAIA72_03080"/>
<dbReference type="Gene3D" id="3.40.50.12780">
    <property type="entry name" value="N-terminal domain of ligase-like"/>
    <property type="match status" value="1"/>
</dbReference>
<proteinExistence type="predicted"/>
<dbReference type="InterPro" id="IPR053158">
    <property type="entry name" value="CapK_Type1_Caps_Biosynth"/>
</dbReference>
<dbReference type="InterPro" id="IPR042099">
    <property type="entry name" value="ANL_N_sf"/>
</dbReference>
<reference evidence="1" key="1">
    <citation type="submission" date="2024-05" db="EMBL/GenBank/DDBJ databases">
        <title>Genome sequencing of novel strain.</title>
        <authorList>
            <person name="Ganbat D."/>
            <person name="Ganbat S."/>
            <person name="Lee S.-J."/>
        </authorList>
    </citation>
    <scope>NUCLEOTIDE SEQUENCE</scope>
    <source>
        <strain evidence="1">SMD15-11</strain>
    </source>
</reference>
<dbReference type="SUPFAM" id="SSF56801">
    <property type="entry name" value="Acetyl-CoA synthetase-like"/>
    <property type="match status" value="1"/>
</dbReference>
<dbReference type="PANTHER" id="PTHR36932">
    <property type="entry name" value="CAPSULAR POLYSACCHARIDE BIOSYNTHESIS PROTEIN"/>
    <property type="match status" value="1"/>
</dbReference>
<gene>
    <name evidence="1" type="ORF">AAIA72_03080</name>
</gene>
<name>A0AB39UXD7_9GAMM</name>
<evidence type="ECO:0008006" key="2">
    <source>
        <dbReference type="Google" id="ProtNLM"/>
    </source>
</evidence>
<dbReference type="AlphaFoldDB" id="A0AB39UXD7"/>
<accession>A0AB39UXD7</accession>
<dbReference type="EMBL" id="CP154858">
    <property type="protein sequence ID" value="XDT72984.1"/>
    <property type="molecule type" value="Genomic_DNA"/>
</dbReference>
<dbReference type="RefSeq" id="WP_369601985.1">
    <property type="nucleotide sequence ID" value="NZ_CP154858.1"/>
</dbReference>
<dbReference type="PANTHER" id="PTHR36932:SF1">
    <property type="entry name" value="CAPSULAR POLYSACCHARIDE BIOSYNTHESIS PROTEIN"/>
    <property type="match status" value="1"/>
</dbReference>
<organism evidence="1">
    <name type="scientific">Thermohahella caldifontis</name>
    <dbReference type="NCBI Taxonomy" id="3142973"/>
    <lineage>
        <taxon>Bacteria</taxon>
        <taxon>Pseudomonadati</taxon>
        <taxon>Pseudomonadota</taxon>
        <taxon>Gammaproteobacteria</taxon>
        <taxon>Oceanospirillales</taxon>
        <taxon>Hahellaceae</taxon>
        <taxon>Thermohahella</taxon>
    </lineage>
</organism>